<dbReference type="EMBL" id="CM000786">
    <property type="protein sequence ID" value="AQK45807.1"/>
    <property type="molecule type" value="Genomic_DNA"/>
</dbReference>
<dbReference type="ExpressionAtlas" id="A0A1D6JD96">
    <property type="expression patterns" value="baseline and differential"/>
</dbReference>
<sequence length="453" mass="48985">MGSSPPPLRRAGSERRSPQPAAKRRQAGEGERWKRSGAPANRICSGFFVAQPSPQRHRRRRTSDSFSVLTIEAVRDYHLSEVNVVNGHTFLFRASQRLIPNHYKISAKFLDYFLLHREDQEVSYGLNWAIAGKGVIVKDKVLHNLETSELQKGGATYPDFLSGIPLHVRGDVIGGVPDRAISHDTSPLTIYATSSISNNVKTVLGSGTQYANGFAVADIERSSLILCGKAFADSAIVKDALTAMTAPILSARGGLPVPGWILNFGGSTVLLFAPVEIMMSCVEIHNALLSIDCGAVISSKGSTVLFPTKASREQKLLTKPTAVIIVSSDSSGAIPSVCKLSPGQAAYHFLAGYHDGKFVPAYNRAPSPADPLALASSLFSHLKEDDTPSYLINAKHSGKYIDGNGFMKLLKLALSHDLPDIKTEGSRVGELKGKYRSFLSSKFGQCLPEEFSF</sequence>
<evidence type="ECO:0008006" key="3">
    <source>
        <dbReference type="Google" id="ProtNLM"/>
    </source>
</evidence>
<feature type="region of interest" description="Disordered" evidence="1">
    <location>
        <begin position="1"/>
        <end position="37"/>
    </location>
</feature>
<organism evidence="2">
    <name type="scientific">Zea mays</name>
    <name type="common">Maize</name>
    <dbReference type="NCBI Taxonomy" id="4577"/>
    <lineage>
        <taxon>Eukaryota</taxon>
        <taxon>Viridiplantae</taxon>
        <taxon>Streptophyta</taxon>
        <taxon>Embryophyta</taxon>
        <taxon>Tracheophyta</taxon>
        <taxon>Spermatophyta</taxon>
        <taxon>Magnoliopsida</taxon>
        <taxon>Liliopsida</taxon>
        <taxon>Poales</taxon>
        <taxon>Poaceae</taxon>
        <taxon>PACMAD clade</taxon>
        <taxon>Panicoideae</taxon>
        <taxon>Andropogonodae</taxon>
        <taxon>Andropogoneae</taxon>
        <taxon>Tripsacinae</taxon>
        <taxon>Zea</taxon>
    </lineage>
</organism>
<dbReference type="PANTHER" id="PTHR30031:SF2">
    <property type="entry name" value="PHOSPHOENOLPYRUVATE CARBOXYKINASE (ATP)"/>
    <property type="match status" value="1"/>
</dbReference>
<reference evidence="2" key="1">
    <citation type="submission" date="2015-12" db="EMBL/GenBank/DDBJ databases">
        <title>Update maize B73 reference genome by single molecule sequencing technologies.</title>
        <authorList>
            <consortium name="Maize Genome Sequencing Project"/>
            <person name="Ware D."/>
        </authorList>
    </citation>
    <scope>NUCLEOTIDE SEQUENCE</scope>
    <source>
        <tissue evidence="2">Seedling</tissue>
    </source>
</reference>
<dbReference type="GO" id="GO:0005524">
    <property type="term" value="F:ATP binding"/>
    <property type="evidence" value="ECO:0007669"/>
    <property type="project" value="InterPro"/>
</dbReference>
<dbReference type="EMBL" id="CM000786">
    <property type="protein sequence ID" value="AQK45814.1"/>
    <property type="molecule type" value="Genomic_DNA"/>
</dbReference>
<dbReference type="GO" id="GO:0004612">
    <property type="term" value="F:phosphoenolpyruvate carboxykinase (ATP) activity"/>
    <property type="evidence" value="ECO:0007669"/>
    <property type="project" value="InterPro"/>
</dbReference>
<dbReference type="AlphaFoldDB" id="A0A1D6JD96"/>
<dbReference type="Gene3D" id="3.90.228.20">
    <property type="match status" value="1"/>
</dbReference>
<dbReference type="GO" id="GO:0006094">
    <property type="term" value="P:gluconeogenesis"/>
    <property type="evidence" value="ECO:0007669"/>
    <property type="project" value="InterPro"/>
</dbReference>
<evidence type="ECO:0000313" key="2">
    <source>
        <dbReference type="EMBL" id="AQK45807.1"/>
    </source>
</evidence>
<gene>
    <name evidence="2" type="ORF">ZEAMMB73_Zm00001d026192</name>
</gene>
<dbReference type="InParanoid" id="A0A1D6JD96"/>
<dbReference type="STRING" id="4577.A0A1D6JD96"/>
<protein>
    <recommendedName>
        <fullName evidence="3">Phosphoenolpyruvate carboxykinase (ATP)</fullName>
    </recommendedName>
</protein>
<dbReference type="FunFam" id="3.90.228.20:FF:000007">
    <property type="entry name" value="Uncharacterized protein"/>
    <property type="match status" value="1"/>
</dbReference>
<proteinExistence type="predicted"/>
<dbReference type="PANTHER" id="PTHR30031">
    <property type="entry name" value="PHOSPHOENOLPYRUVATE CARBOXYKINASE ATP"/>
    <property type="match status" value="1"/>
</dbReference>
<dbReference type="IntAct" id="A0A1D6JD96">
    <property type="interactions" value="1"/>
</dbReference>
<dbReference type="InterPro" id="IPR001272">
    <property type="entry name" value="PEP_carboxykinase_ATP"/>
</dbReference>
<dbReference type="Pfam" id="PF01293">
    <property type="entry name" value="PEPCK_ATP"/>
    <property type="match status" value="1"/>
</dbReference>
<name>A0A1D6JD96_MAIZE</name>
<accession>A0A1D6JD96</accession>
<evidence type="ECO:0000256" key="1">
    <source>
        <dbReference type="SAM" id="MobiDB-lite"/>
    </source>
</evidence>
<dbReference type="SUPFAM" id="SSF53795">
    <property type="entry name" value="PEP carboxykinase-like"/>
    <property type="match status" value="1"/>
</dbReference>
<dbReference type="InterPro" id="IPR013035">
    <property type="entry name" value="PEP_carboxykinase_C"/>
</dbReference>